<dbReference type="Proteomes" id="UP000637720">
    <property type="component" value="Unassembled WGS sequence"/>
</dbReference>
<dbReference type="GO" id="GO:0047475">
    <property type="term" value="F:phenylacetate-CoA ligase activity"/>
    <property type="evidence" value="ECO:0007669"/>
    <property type="project" value="UniProtKB-EC"/>
</dbReference>
<accession>A0A8J3B6H7</accession>
<keyword evidence="2 9" id="KW-0436">Ligase</keyword>
<dbReference type="RefSeq" id="WP_188817084.1">
    <property type="nucleotide sequence ID" value="NZ_BMOF01000018.1"/>
</dbReference>
<dbReference type="CDD" id="cd05913">
    <property type="entry name" value="PaaK"/>
    <property type="match status" value="1"/>
</dbReference>
<protein>
    <recommendedName>
        <fullName evidence="7 9">Phenylacetate-coenzyme A ligase</fullName>
        <ecNumber evidence="6 9">6.2.1.30</ecNumber>
    </recommendedName>
    <alternativeName>
        <fullName evidence="8 9">Phenylacetyl-CoA ligase</fullName>
    </alternativeName>
</protein>
<feature type="domain" description="AMP-dependent ligase C-terminal" evidence="11">
    <location>
        <begin position="335"/>
        <end position="437"/>
    </location>
</feature>
<evidence type="ECO:0000259" key="11">
    <source>
        <dbReference type="Pfam" id="PF14535"/>
    </source>
</evidence>
<evidence type="ECO:0000256" key="5">
    <source>
        <dbReference type="ARBA" id="ARBA00061566"/>
    </source>
</evidence>
<dbReference type="EC" id="6.2.1.30" evidence="6 9"/>
<evidence type="ECO:0000256" key="1">
    <source>
        <dbReference type="ARBA" id="ARBA00011245"/>
    </source>
</evidence>
<comment type="subunit">
    <text evidence="1">Monomer.</text>
</comment>
<comment type="catalytic activity">
    <reaction evidence="9">
        <text>2-phenylacetate + ATP + CoA = phenylacetyl-CoA + AMP + diphosphate</text>
        <dbReference type="Rhea" id="RHEA:20956"/>
        <dbReference type="ChEBI" id="CHEBI:18401"/>
        <dbReference type="ChEBI" id="CHEBI:30616"/>
        <dbReference type="ChEBI" id="CHEBI:33019"/>
        <dbReference type="ChEBI" id="CHEBI:57287"/>
        <dbReference type="ChEBI" id="CHEBI:57390"/>
        <dbReference type="ChEBI" id="CHEBI:456215"/>
        <dbReference type="EC" id="6.2.1.30"/>
    </reaction>
</comment>
<dbReference type="PANTHER" id="PTHR43439:SF1">
    <property type="entry name" value="PHENYLACETATE-COENZYME A LIGASE"/>
    <property type="match status" value="1"/>
</dbReference>
<sequence>MLFQPEIETMDRPALKRLQSALLRETVERVYHRVPFYRRLFDERGIKPEDIRGVEDLHKLPFTKKSDLRENYPFGLFAVDLKDVVRIHGSSGTKGKPTVVGYTKKDIQNWAEVCARAIVTAGGRPGDVFHNAYGYGLFTGGLGMHYGAERLGCTVVPVSGGNTPRQITLIEDFKPRGIAGTPSYVLNIAETMEAMGKNPRATSLEYGIFGAEPWTEEMRQTLEEKLGIKALDIYGLSEVIGPGVAIECWEAQEGLHIAEDHFLVEVIDPETGKPLPLGDTGELVFTSLTKEAFPVIRYRTGDVAFLYPEPCRCGRTHIRMSRVKGRIDDMLIIRGVNVFPSEMEAVVLSVPELTAHYQVVVDRQGTMDQVTLEVEVSEAFAAGIGGFTTEHPSVAQLAGRLRGMLKNALGVTVDVALKAPQTLPRSEGKAKRIIDRRQLYQTAPSAPKTTV</sequence>
<dbReference type="AlphaFoldDB" id="A0A8J3B6H7"/>
<evidence type="ECO:0000256" key="9">
    <source>
        <dbReference type="PIRNR" id="PIRNR006444"/>
    </source>
</evidence>
<proteinExistence type="inferred from homology"/>
<dbReference type="InterPro" id="IPR028154">
    <property type="entry name" value="AMP-dep_Lig_C"/>
</dbReference>
<feature type="domain" description="AMP-dependent synthetase/ligase" evidence="10">
    <location>
        <begin position="79"/>
        <end position="286"/>
    </location>
</feature>
<evidence type="ECO:0000256" key="3">
    <source>
        <dbReference type="ARBA" id="ARBA00022741"/>
    </source>
</evidence>
<evidence type="ECO:0000313" key="12">
    <source>
        <dbReference type="EMBL" id="GGJ99048.1"/>
    </source>
</evidence>
<evidence type="ECO:0000256" key="2">
    <source>
        <dbReference type="ARBA" id="ARBA00022598"/>
    </source>
</evidence>
<dbReference type="Pfam" id="PF14535">
    <property type="entry name" value="AMP-binding_C_2"/>
    <property type="match status" value="1"/>
</dbReference>
<dbReference type="InterPro" id="IPR042099">
    <property type="entry name" value="ANL_N_sf"/>
</dbReference>
<dbReference type="Gene3D" id="3.40.50.12780">
    <property type="entry name" value="N-terminal domain of ligase-like"/>
    <property type="match status" value="1"/>
</dbReference>
<evidence type="ECO:0000313" key="13">
    <source>
        <dbReference type="Proteomes" id="UP000637720"/>
    </source>
</evidence>
<dbReference type="Pfam" id="PF00501">
    <property type="entry name" value="AMP-binding"/>
    <property type="match status" value="1"/>
</dbReference>
<dbReference type="InterPro" id="IPR051414">
    <property type="entry name" value="Adenylate-forming_Reductase"/>
</dbReference>
<gene>
    <name evidence="12" type="ORF">GCM10007043_11350</name>
</gene>
<reference evidence="12" key="2">
    <citation type="submission" date="2020-09" db="EMBL/GenBank/DDBJ databases">
        <authorList>
            <person name="Sun Q."/>
            <person name="Ohkuma M."/>
        </authorList>
    </citation>
    <scope>NUCLEOTIDE SEQUENCE</scope>
    <source>
        <strain evidence="12">JCM 14719</strain>
    </source>
</reference>
<organism evidence="12 13">
    <name type="scientific">Calditerricola satsumensis</name>
    <dbReference type="NCBI Taxonomy" id="373054"/>
    <lineage>
        <taxon>Bacteria</taxon>
        <taxon>Bacillati</taxon>
        <taxon>Bacillota</taxon>
        <taxon>Bacilli</taxon>
        <taxon>Bacillales</taxon>
        <taxon>Bacillaceae</taxon>
        <taxon>Calditerricola</taxon>
    </lineage>
</organism>
<name>A0A8J3B6H7_9BACI</name>
<reference evidence="12" key="1">
    <citation type="journal article" date="2014" name="Int. J. Syst. Evol. Microbiol.">
        <title>Complete genome sequence of Corynebacterium casei LMG S-19264T (=DSM 44701T), isolated from a smear-ripened cheese.</title>
        <authorList>
            <consortium name="US DOE Joint Genome Institute (JGI-PGF)"/>
            <person name="Walter F."/>
            <person name="Albersmeier A."/>
            <person name="Kalinowski J."/>
            <person name="Ruckert C."/>
        </authorList>
    </citation>
    <scope>NUCLEOTIDE SEQUENCE</scope>
    <source>
        <strain evidence="12">JCM 14719</strain>
    </source>
</reference>
<evidence type="ECO:0000256" key="4">
    <source>
        <dbReference type="ARBA" id="ARBA00060591"/>
    </source>
</evidence>
<comment type="caution">
    <text evidence="12">The sequence shown here is derived from an EMBL/GenBank/DDBJ whole genome shotgun (WGS) entry which is preliminary data.</text>
</comment>
<comment type="pathway">
    <text evidence="4 9">Aromatic compound metabolism; phenylacetate degradation.</text>
</comment>
<dbReference type="UniPathway" id="UPA00930"/>
<dbReference type="SUPFAM" id="SSF56801">
    <property type="entry name" value="Acetyl-CoA synthetase-like"/>
    <property type="match status" value="1"/>
</dbReference>
<evidence type="ECO:0000256" key="6">
    <source>
        <dbReference type="ARBA" id="ARBA00066629"/>
    </source>
</evidence>
<dbReference type="GO" id="GO:0010124">
    <property type="term" value="P:phenylacetate catabolic process"/>
    <property type="evidence" value="ECO:0007669"/>
    <property type="project" value="UniProtKB-UniRule"/>
</dbReference>
<evidence type="ECO:0000256" key="7">
    <source>
        <dbReference type="ARBA" id="ARBA00068695"/>
    </source>
</evidence>
<evidence type="ECO:0000259" key="10">
    <source>
        <dbReference type="Pfam" id="PF00501"/>
    </source>
</evidence>
<keyword evidence="13" id="KW-1185">Reference proteome</keyword>
<comment type="similarity">
    <text evidence="5 9">Belongs to the phenylacetyl-CoA ligase family.</text>
</comment>
<dbReference type="InterPro" id="IPR011880">
    <property type="entry name" value="PA_CoA_ligase"/>
</dbReference>
<dbReference type="FunFam" id="3.40.50.12780:FF:000016">
    <property type="entry name" value="Phenylacetate-coenzyme A ligase"/>
    <property type="match status" value="1"/>
</dbReference>
<dbReference type="InterPro" id="IPR000873">
    <property type="entry name" value="AMP-dep_synth/lig_dom"/>
</dbReference>
<keyword evidence="3 9" id="KW-0547">Nucleotide-binding</keyword>
<dbReference type="Gene3D" id="3.30.300.30">
    <property type="match status" value="1"/>
</dbReference>
<dbReference type="PIRSF" id="PIRSF006444">
    <property type="entry name" value="PaaK"/>
    <property type="match status" value="1"/>
</dbReference>
<evidence type="ECO:0000256" key="8">
    <source>
        <dbReference type="ARBA" id="ARBA00075111"/>
    </source>
</evidence>
<dbReference type="GO" id="GO:0000166">
    <property type="term" value="F:nucleotide binding"/>
    <property type="evidence" value="ECO:0007669"/>
    <property type="project" value="UniProtKB-KW"/>
</dbReference>
<comment type="function">
    <text evidence="9">Catalyzes the activation of phenylacetic acid (PA) to phenylacetyl-CoA (PA-CoA).</text>
</comment>
<dbReference type="PANTHER" id="PTHR43439">
    <property type="entry name" value="PHENYLACETATE-COENZYME A LIGASE"/>
    <property type="match status" value="1"/>
</dbReference>
<dbReference type="EMBL" id="BMOF01000018">
    <property type="protein sequence ID" value="GGJ99048.1"/>
    <property type="molecule type" value="Genomic_DNA"/>
</dbReference>
<dbReference type="InterPro" id="IPR045851">
    <property type="entry name" value="AMP-bd_C_sf"/>
</dbReference>